<sequence>MSDQSYECNEDFDEAGWFVEVGDEVEPMVQAVGLLLKFCRESAGMSVVEFAGVMRYGEDMIRKLEGGRRIPRPGFLDKADTELGAQGHLRVFMEPMRRARYRKGARGRLKEVEGRAVEFLIYCTHNIHGLLQTPEYVRTLFEMRKPPLSDSVIDHEVAYRLDRQEVFRKDPAPTFSIIQEQVTLERPYGGREVMKRQLKHILHLSEQRNVSFQVMPTDVEEHAGTSGLLQVMKFADGTATGRSESLFNGRPVSKPQEISLLELRFGILRSQAHNARDSRAFVERQLGKL</sequence>
<dbReference type="SUPFAM" id="SSF47413">
    <property type="entry name" value="lambda repressor-like DNA-binding domains"/>
    <property type="match status" value="1"/>
</dbReference>
<dbReference type="Proteomes" id="UP001282288">
    <property type="component" value="Unassembled WGS sequence"/>
</dbReference>
<comment type="caution">
    <text evidence="2">The sequence shown here is derived from an EMBL/GenBank/DDBJ whole genome shotgun (WGS) entry which is preliminary data.</text>
</comment>
<dbReference type="Pfam" id="PF19054">
    <property type="entry name" value="DUF5753"/>
    <property type="match status" value="1"/>
</dbReference>
<organism evidence="2 5">
    <name type="scientific">Streptomyces acidiscabies</name>
    <dbReference type="NCBI Taxonomy" id="42234"/>
    <lineage>
        <taxon>Bacteria</taxon>
        <taxon>Bacillati</taxon>
        <taxon>Actinomycetota</taxon>
        <taxon>Actinomycetes</taxon>
        <taxon>Kitasatosporales</taxon>
        <taxon>Streptomycetaceae</taxon>
        <taxon>Streptomyces</taxon>
    </lineage>
</organism>
<feature type="domain" description="HTH cro/C1-type" evidence="1">
    <location>
        <begin position="35"/>
        <end position="90"/>
    </location>
</feature>
<evidence type="ECO:0000259" key="1">
    <source>
        <dbReference type="SMART" id="SM00530"/>
    </source>
</evidence>
<dbReference type="GO" id="GO:0003677">
    <property type="term" value="F:DNA binding"/>
    <property type="evidence" value="ECO:0007669"/>
    <property type="project" value="InterPro"/>
</dbReference>
<dbReference type="Proteomes" id="UP001272987">
    <property type="component" value="Unassembled WGS sequence"/>
</dbReference>
<dbReference type="SMART" id="SM00530">
    <property type="entry name" value="HTH_XRE"/>
    <property type="match status" value="1"/>
</dbReference>
<proteinExistence type="predicted"/>
<keyword evidence="4" id="KW-1185">Reference proteome</keyword>
<dbReference type="AlphaFoldDB" id="A0AAP6EJW1"/>
<gene>
    <name evidence="2" type="ORF">PV399_37770</name>
    <name evidence="3" type="ORF">PV666_38300</name>
</gene>
<dbReference type="EMBL" id="JARAWC010000041">
    <property type="protein sequence ID" value="MDX2965419.1"/>
    <property type="molecule type" value="Genomic_DNA"/>
</dbReference>
<reference evidence="2 4" key="1">
    <citation type="journal article" date="2023" name="Microb. Genom.">
        <title>Mesoterricola silvestris gen. nov., sp. nov., Mesoterricola sediminis sp. nov., Geothrix oryzae sp. nov., Geothrix edaphica sp. nov., Geothrix rubra sp. nov., and Geothrix limicola sp. nov., six novel members of Acidobacteriota isolated from soils.</title>
        <authorList>
            <person name="Weisberg A.J."/>
            <person name="Pearce E."/>
            <person name="Kramer C.G."/>
            <person name="Chang J.H."/>
            <person name="Clarke C.R."/>
        </authorList>
    </citation>
    <scope>NUCLEOTIDE SEQUENCE</scope>
    <source>
        <strain evidence="3 4">NB05-1H</strain>
        <strain evidence="2">NRRL_B-16521</strain>
    </source>
</reference>
<dbReference type="InterPro" id="IPR001387">
    <property type="entry name" value="Cro/C1-type_HTH"/>
</dbReference>
<dbReference type="GeneID" id="69805554"/>
<dbReference type="InterPro" id="IPR043917">
    <property type="entry name" value="DUF5753"/>
</dbReference>
<evidence type="ECO:0000313" key="2">
    <source>
        <dbReference type="EMBL" id="MDX2965419.1"/>
    </source>
</evidence>
<dbReference type="EMBL" id="JARAWP010000028">
    <property type="protein sequence ID" value="MDX3023684.1"/>
    <property type="molecule type" value="Genomic_DNA"/>
</dbReference>
<dbReference type="InterPro" id="IPR010982">
    <property type="entry name" value="Lambda_DNA-bd_dom_sf"/>
</dbReference>
<accession>A0AAP6EJW1</accession>
<evidence type="ECO:0000313" key="5">
    <source>
        <dbReference type="Proteomes" id="UP001282288"/>
    </source>
</evidence>
<evidence type="ECO:0000313" key="3">
    <source>
        <dbReference type="EMBL" id="MDX3023684.1"/>
    </source>
</evidence>
<dbReference type="Pfam" id="PF13560">
    <property type="entry name" value="HTH_31"/>
    <property type="match status" value="1"/>
</dbReference>
<protein>
    <submittedName>
        <fullName evidence="2">Helix-turn-helix transcriptional regulator</fullName>
    </submittedName>
</protein>
<dbReference type="RefSeq" id="WP_010354956.1">
    <property type="nucleotide sequence ID" value="NZ_BCMK01000033.1"/>
</dbReference>
<evidence type="ECO:0000313" key="4">
    <source>
        <dbReference type="Proteomes" id="UP001272987"/>
    </source>
</evidence>
<dbReference type="CDD" id="cd00093">
    <property type="entry name" value="HTH_XRE"/>
    <property type="match status" value="1"/>
</dbReference>
<name>A0AAP6EJW1_9ACTN</name>